<protein>
    <submittedName>
        <fullName evidence="1">Uncharacterized protein</fullName>
    </submittedName>
</protein>
<keyword evidence="2" id="KW-1185">Reference proteome</keyword>
<organism evidence="1 2">
    <name type="scientific">Caldimonas brevitalea</name>
    <dbReference type="NCBI Taxonomy" id="413882"/>
    <lineage>
        <taxon>Bacteria</taxon>
        <taxon>Pseudomonadati</taxon>
        <taxon>Pseudomonadota</taxon>
        <taxon>Betaproteobacteria</taxon>
        <taxon>Burkholderiales</taxon>
        <taxon>Sphaerotilaceae</taxon>
        <taxon>Caldimonas</taxon>
    </lineage>
</organism>
<proteinExistence type="predicted"/>
<dbReference type="PATRIC" id="fig|413882.6.peg.2974"/>
<dbReference type="InterPro" id="IPR012347">
    <property type="entry name" value="Ferritin-like"/>
</dbReference>
<dbReference type="SUPFAM" id="SSF47240">
    <property type="entry name" value="Ferritin-like"/>
    <property type="match status" value="1"/>
</dbReference>
<dbReference type="CDD" id="cd00657">
    <property type="entry name" value="Ferritin_like"/>
    <property type="match status" value="1"/>
</dbReference>
<accession>A0A0G3BQA7</accession>
<evidence type="ECO:0000313" key="1">
    <source>
        <dbReference type="EMBL" id="AKJ29541.1"/>
    </source>
</evidence>
<dbReference type="KEGG" id="pbh:AAW51_2850"/>
<dbReference type="OrthoDB" id="5291582at2"/>
<reference evidence="1 2" key="1">
    <citation type="submission" date="2015-05" db="EMBL/GenBank/DDBJ databases">
        <authorList>
            <person name="Tang B."/>
            <person name="Yu Y."/>
        </authorList>
    </citation>
    <scope>NUCLEOTIDE SEQUENCE [LARGE SCALE GENOMIC DNA]</scope>
    <source>
        <strain evidence="1 2">DSM 7029</strain>
    </source>
</reference>
<evidence type="ECO:0000313" key="2">
    <source>
        <dbReference type="Proteomes" id="UP000035352"/>
    </source>
</evidence>
<name>A0A0G3BQA7_9BURK</name>
<dbReference type="Gene3D" id="1.20.1260.10">
    <property type="match status" value="1"/>
</dbReference>
<dbReference type="Proteomes" id="UP000035352">
    <property type="component" value="Chromosome"/>
</dbReference>
<dbReference type="RefSeq" id="WP_047195135.1">
    <property type="nucleotide sequence ID" value="NZ_CP011371.1"/>
</dbReference>
<gene>
    <name evidence="1" type="ORF">AAW51_2850</name>
</gene>
<dbReference type="EMBL" id="CP011371">
    <property type="protein sequence ID" value="AKJ29541.1"/>
    <property type="molecule type" value="Genomic_DNA"/>
</dbReference>
<dbReference type="InterPro" id="IPR009078">
    <property type="entry name" value="Ferritin-like_SF"/>
</dbReference>
<sequence length="247" mass="26866">MQEQTPLGRNRTGVQMSPIDSERMQAGTEALDPVPSELGYATVRQAYMNDDQGLGSVPVPGTMKGMLKSGMDMMTGKRPQTFVDKLGERLAFERGGVRLYDGLLVKCTAAPHQLPDGALELLTQFRQQEAEHFALVAEALETLGADPTAQTPCADLVGVESLGLVQAMNDPRTSVLQALHVMLDAELLDNAAWELLIRLAEAAGHDEIASRFELAMRQEANHLAHLRGWVEQLTLDDASVVRAAGRH</sequence>
<dbReference type="STRING" id="413882.AAW51_2850"/>
<dbReference type="AlphaFoldDB" id="A0A0G3BQA7"/>